<organism evidence="4 5">
    <name type="scientific">Stegodyphus mimosarum</name>
    <name type="common">African social velvet spider</name>
    <dbReference type="NCBI Taxonomy" id="407821"/>
    <lineage>
        <taxon>Eukaryota</taxon>
        <taxon>Metazoa</taxon>
        <taxon>Ecdysozoa</taxon>
        <taxon>Arthropoda</taxon>
        <taxon>Chelicerata</taxon>
        <taxon>Arachnida</taxon>
        <taxon>Araneae</taxon>
        <taxon>Araneomorphae</taxon>
        <taxon>Entelegynae</taxon>
        <taxon>Eresoidea</taxon>
        <taxon>Eresidae</taxon>
        <taxon>Stegodyphus</taxon>
    </lineage>
</organism>
<keyword evidence="3" id="KW-0949">S-adenosyl-L-methionine</keyword>
<name>A0A087U7D1_STEMI</name>
<evidence type="ECO:0000313" key="5">
    <source>
        <dbReference type="Proteomes" id="UP000054359"/>
    </source>
</evidence>
<dbReference type="PANTHER" id="PTHR46165">
    <property type="entry name" value="SET AND MYND DOMAIN-CONTAINING PROTEIN 4"/>
    <property type="match status" value="1"/>
</dbReference>
<dbReference type="InterPro" id="IPR011990">
    <property type="entry name" value="TPR-like_helical_dom_sf"/>
</dbReference>
<dbReference type="GO" id="GO:0005634">
    <property type="term" value="C:nucleus"/>
    <property type="evidence" value="ECO:0007669"/>
    <property type="project" value="TreeGrafter"/>
</dbReference>
<sequence>SILAAPFPKSEEAVNHVEELALGYGNRSAALFHLLKNKECLEDIERAIEFEYPRELRFKLLQRKGQCLMKLNQ</sequence>
<dbReference type="GO" id="GO:0042826">
    <property type="term" value="F:histone deacetylase binding"/>
    <property type="evidence" value="ECO:0007669"/>
    <property type="project" value="TreeGrafter"/>
</dbReference>
<dbReference type="EMBL" id="KK118560">
    <property type="protein sequence ID" value="KFM73270.1"/>
    <property type="molecule type" value="Genomic_DNA"/>
</dbReference>
<evidence type="ECO:0000256" key="1">
    <source>
        <dbReference type="ARBA" id="ARBA00022603"/>
    </source>
</evidence>
<keyword evidence="1" id="KW-0489">Methyltransferase</keyword>
<evidence type="ECO:0000256" key="3">
    <source>
        <dbReference type="ARBA" id="ARBA00022691"/>
    </source>
</evidence>
<dbReference type="SUPFAM" id="SSF48452">
    <property type="entry name" value="TPR-like"/>
    <property type="match status" value="1"/>
</dbReference>
<dbReference type="Gene3D" id="1.25.40.10">
    <property type="entry name" value="Tetratricopeptide repeat domain"/>
    <property type="match status" value="1"/>
</dbReference>
<dbReference type="OrthoDB" id="62495at2759"/>
<feature type="non-terminal residue" evidence="4">
    <location>
        <position position="1"/>
    </location>
</feature>
<evidence type="ECO:0000256" key="2">
    <source>
        <dbReference type="ARBA" id="ARBA00022679"/>
    </source>
</evidence>
<dbReference type="PANTHER" id="PTHR46165:SF2">
    <property type="entry name" value="SET AND MYND DOMAIN-CONTAINING PROTEIN 4"/>
    <property type="match status" value="1"/>
</dbReference>
<dbReference type="InterPro" id="IPR052097">
    <property type="entry name" value="SET-MYND_domain_protein"/>
</dbReference>
<feature type="non-terminal residue" evidence="4">
    <location>
        <position position="73"/>
    </location>
</feature>
<dbReference type="STRING" id="407821.A0A087U7D1"/>
<dbReference type="GO" id="GO:0005737">
    <property type="term" value="C:cytoplasm"/>
    <property type="evidence" value="ECO:0007669"/>
    <property type="project" value="TreeGrafter"/>
</dbReference>
<keyword evidence="5" id="KW-1185">Reference proteome</keyword>
<gene>
    <name evidence="4" type="ORF">X975_20874</name>
</gene>
<evidence type="ECO:0000313" key="4">
    <source>
        <dbReference type="EMBL" id="KFM73270.1"/>
    </source>
</evidence>
<protein>
    <submittedName>
        <fullName evidence="4">SET and MYND domain-containing protein 4</fullName>
    </submittedName>
</protein>
<dbReference type="AlphaFoldDB" id="A0A087U7D1"/>
<dbReference type="GO" id="GO:0032259">
    <property type="term" value="P:methylation"/>
    <property type="evidence" value="ECO:0007669"/>
    <property type="project" value="UniProtKB-KW"/>
</dbReference>
<dbReference type="Proteomes" id="UP000054359">
    <property type="component" value="Unassembled WGS sequence"/>
</dbReference>
<proteinExistence type="predicted"/>
<accession>A0A087U7D1</accession>
<reference evidence="4 5" key="1">
    <citation type="submission" date="2013-11" db="EMBL/GenBank/DDBJ databases">
        <title>Genome sequencing of Stegodyphus mimosarum.</title>
        <authorList>
            <person name="Bechsgaard J."/>
        </authorList>
    </citation>
    <scope>NUCLEOTIDE SEQUENCE [LARGE SCALE GENOMIC DNA]</scope>
</reference>
<dbReference type="GO" id="GO:0008168">
    <property type="term" value="F:methyltransferase activity"/>
    <property type="evidence" value="ECO:0007669"/>
    <property type="project" value="UniProtKB-KW"/>
</dbReference>
<keyword evidence="2" id="KW-0808">Transferase</keyword>